<dbReference type="PANTHER" id="PTHR42912:SF45">
    <property type="entry name" value="23S RRNA (GUANINE(745)-N(1))-METHYLTRANSFERASE"/>
    <property type="match status" value="1"/>
</dbReference>
<dbReference type="EMBL" id="JBHRTL010000031">
    <property type="protein sequence ID" value="MFC3156934.1"/>
    <property type="molecule type" value="Genomic_DNA"/>
</dbReference>
<dbReference type="InterPro" id="IPR050508">
    <property type="entry name" value="Methyltransf_Superfamily"/>
</dbReference>
<proteinExistence type="predicted"/>
<evidence type="ECO:0000256" key="2">
    <source>
        <dbReference type="ARBA" id="ARBA00022679"/>
    </source>
</evidence>
<reference evidence="6" key="1">
    <citation type="journal article" date="2019" name="Int. J. Syst. Evol. Microbiol.">
        <title>The Global Catalogue of Microorganisms (GCM) 10K type strain sequencing project: providing services to taxonomists for standard genome sequencing and annotation.</title>
        <authorList>
            <consortium name="The Broad Institute Genomics Platform"/>
            <consortium name="The Broad Institute Genome Sequencing Center for Infectious Disease"/>
            <person name="Wu L."/>
            <person name="Ma J."/>
        </authorList>
    </citation>
    <scope>NUCLEOTIDE SEQUENCE [LARGE SCALE GENOMIC DNA]</scope>
    <source>
        <strain evidence="6">KCTC 52141</strain>
    </source>
</reference>
<keyword evidence="2" id="KW-0808">Transferase</keyword>
<keyword evidence="3" id="KW-0949">S-adenosyl-L-methionine</keyword>
<keyword evidence="6" id="KW-1185">Reference proteome</keyword>
<dbReference type="SUPFAM" id="SSF53335">
    <property type="entry name" value="S-adenosyl-L-methionine-dependent methyltransferases"/>
    <property type="match status" value="1"/>
</dbReference>
<sequence>MTSDIRSTTQPPVMTDPNVPDWVNLSLPETWADRLCFRSVAGLLKFARLVLGKPQKVQVDSSDPLFADIPKYALQEFHNLPNGNYSSQISRGYITGFDVSMLGQIQAARRAMAQRVAHCNAVLDIGTGGGKLAAQVRAAGPRDVWGIDVSPYLLKHAAADHPGVSYLQAPAEAMPFASGRFDGIVACFLFHELPPKYAAQALAECHRVLRPGGQLLIAEPSENQLQRVRLRSLLRRSGWRHLYFKTLARFVHEPFVMAWHKTDKPALFARSGFTLLEHTDEIPVNFYALRKD</sequence>
<dbReference type="GO" id="GO:0008168">
    <property type="term" value="F:methyltransferase activity"/>
    <property type="evidence" value="ECO:0007669"/>
    <property type="project" value="UniProtKB-KW"/>
</dbReference>
<protein>
    <submittedName>
        <fullName evidence="5">Methyltransferase domain-containing protein</fullName>
    </submittedName>
</protein>
<evidence type="ECO:0000256" key="3">
    <source>
        <dbReference type="ARBA" id="ARBA00022691"/>
    </source>
</evidence>
<dbReference type="Gene3D" id="3.40.50.150">
    <property type="entry name" value="Vaccinia Virus protein VP39"/>
    <property type="match status" value="1"/>
</dbReference>
<evidence type="ECO:0000313" key="6">
    <source>
        <dbReference type="Proteomes" id="UP001595548"/>
    </source>
</evidence>
<name>A0ABV7HSZ8_9GAMM</name>
<comment type="caution">
    <text evidence="5">The sequence shown here is derived from an EMBL/GenBank/DDBJ whole genome shotgun (WGS) entry which is preliminary data.</text>
</comment>
<accession>A0ABV7HSZ8</accession>
<dbReference type="Pfam" id="PF08241">
    <property type="entry name" value="Methyltransf_11"/>
    <property type="match status" value="1"/>
</dbReference>
<dbReference type="InterPro" id="IPR023576">
    <property type="entry name" value="UbiE/COQ5_MeTrFase_CS"/>
</dbReference>
<dbReference type="InterPro" id="IPR013216">
    <property type="entry name" value="Methyltransf_11"/>
</dbReference>
<dbReference type="Proteomes" id="UP001595548">
    <property type="component" value="Unassembled WGS sequence"/>
</dbReference>
<dbReference type="PROSITE" id="PS01184">
    <property type="entry name" value="UBIE_2"/>
    <property type="match status" value="1"/>
</dbReference>
<organism evidence="5 6">
    <name type="scientific">Gilvimarinus japonicus</name>
    <dbReference type="NCBI Taxonomy" id="1796469"/>
    <lineage>
        <taxon>Bacteria</taxon>
        <taxon>Pseudomonadati</taxon>
        <taxon>Pseudomonadota</taxon>
        <taxon>Gammaproteobacteria</taxon>
        <taxon>Cellvibrionales</taxon>
        <taxon>Cellvibrionaceae</taxon>
        <taxon>Gilvimarinus</taxon>
    </lineage>
</organism>
<dbReference type="GO" id="GO:0032259">
    <property type="term" value="P:methylation"/>
    <property type="evidence" value="ECO:0007669"/>
    <property type="project" value="UniProtKB-KW"/>
</dbReference>
<dbReference type="RefSeq" id="WP_339618122.1">
    <property type="nucleotide sequence ID" value="NZ_AP031500.1"/>
</dbReference>
<evidence type="ECO:0000256" key="1">
    <source>
        <dbReference type="ARBA" id="ARBA00022603"/>
    </source>
</evidence>
<feature type="domain" description="Methyltransferase type 11" evidence="4">
    <location>
        <begin position="123"/>
        <end position="217"/>
    </location>
</feature>
<evidence type="ECO:0000259" key="4">
    <source>
        <dbReference type="Pfam" id="PF08241"/>
    </source>
</evidence>
<dbReference type="PANTHER" id="PTHR42912">
    <property type="entry name" value="METHYLTRANSFERASE"/>
    <property type="match status" value="1"/>
</dbReference>
<dbReference type="InterPro" id="IPR029063">
    <property type="entry name" value="SAM-dependent_MTases_sf"/>
</dbReference>
<evidence type="ECO:0000313" key="5">
    <source>
        <dbReference type="EMBL" id="MFC3156934.1"/>
    </source>
</evidence>
<gene>
    <name evidence="5" type="ORF">ACFOEB_17125</name>
</gene>
<keyword evidence="1 5" id="KW-0489">Methyltransferase</keyword>
<dbReference type="CDD" id="cd02440">
    <property type="entry name" value="AdoMet_MTases"/>
    <property type="match status" value="1"/>
</dbReference>